<dbReference type="EMBL" id="JAVKPK010000033">
    <property type="protein sequence ID" value="MDR7665973.1"/>
    <property type="molecule type" value="Genomic_DNA"/>
</dbReference>
<evidence type="ECO:0000313" key="2">
    <source>
        <dbReference type="EMBL" id="MDR7665973.1"/>
    </source>
</evidence>
<keyword evidence="3" id="KW-1185">Reference proteome</keyword>
<evidence type="ECO:0000313" key="3">
    <source>
        <dbReference type="Proteomes" id="UP001246244"/>
    </source>
</evidence>
<evidence type="ECO:0000256" key="1">
    <source>
        <dbReference type="SAM" id="Coils"/>
    </source>
</evidence>
<organism evidence="2 3">
    <name type="scientific">Methanosarcina baikalica</name>
    <dbReference type="NCBI Taxonomy" id="3073890"/>
    <lineage>
        <taxon>Archaea</taxon>
        <taxon>Methanobacteriati</taxon>
        <taxon>Methanobacteriota</taxon>
        <taxon>Stenosarchaea group</taxon>
        <taxon>Methanomicrobia</taxon>
        <taxon>Methanosarcinales</taxon>
        <taxon>Methanosarcinaceae</taxon>
        <taxon>Methanosarcina</taxon>
    </lineage>
</organism>
<reference evidence="3" key="1">
    <citation type="submission" date="2023-07" db="EMBL/GenBank/DDBJ databases">
        <title>Whole-genome sequencing of a new Methanosarcina sp. Z-7115.</title>
        <authorList>
            <person name="Zhilina T.N."/>
            <person name="Merkel A.Y."/>
        </authorList>
    </citation>
    <scope>NUCLEOTIDE SEQUENCE [LARGE SCALE GENOMIC DNA]</scope>
    <source>
        <strain evidence="3">Z-7115</strain>
    </source>
</reference>
<protein>
    <submittedName>
        <fullName evidence="2">Uncharacterized protein</fullName>
    </submittedName>
</protein>
<sequence>MSKGHYARMEFNTTPQIKQGGLLSRLSGKNDAIFVRNKWQTEIDNAWVALMNMAHYLETCEDSVQTIIRYNDLARFRGEIHDTNVKRKKLYENVFKYIQQDQAYSERMWRIHQEMYKSTQSVSGNYSTSLDNINITREEVKKYVEMYPSVEVKSDIQLIKTIETEINQKKARYRQNIALLRDYFEQFKLELIKCESKYDAYKTLLNNGRSEIGQCRFKGSMWYSILTEQQKAELRIDTLKHRIDQVERTLSHYREIKAKVEKELEIESGFVKKALATEFEFGEKSELEPQ</sequence>
<name>A0ABU2D1W7_9EURY</name>
<keyword evidence="1" id="KW-0175">Coiled coil</keyword>
<comment type="caution">
    <text evidence="2">The sequence shown here is derived from an EMBL/GenBank/DDBJ whole genome shotgun (WGS) entry which is preliminary data.</text>
</comment>
<dbReference type="Proteomes" id="UP001246244">
    <property type="component" value="Unassembled WGS sequence"/>
</dbReference>
<feature type="coiled-coil region" evidence="1">
    <location>
        <begin position="229"/>
        <end position="263"/>
    </location>
</feature>
<accession>A0ABU2D1W7</accession>
<proteinExistence type="predicted"/>
<dbReference type="RefSeq" id="WP_310575999.1">
    <property type="nucleotide sequence ID" value="NZ_JAVKPK010000033.1"/>
</dbReference>
<gene>
    <name evidence="2" type="ORF">RG963_09350</name>
</gene>